<dbReference type="SMART" id="SM00530">
    <property type="entry name" value="HTH_XRE"/>
    <property type="match status" value="1"/>
</dbReference>
<keyword evidence="4" id="KW-1185">Reference proteome</keyword>
<dbReference type="Gene3D" id="1.10.260.40">
    <property type="entry name" value="lambda repressor-like DNA-binding domains"/>
    <property type="match status" value="1"/>
</dbReference>
<dbReference type="EMBL" id="PDCN02000005">
    <property type="protein sequence ID" value="PIB76256.1"/>
    <property type="molecule type" value="Genomic_DNA"/>
</dbReference>
<dbReference type="InterPro" id="IPR010982">
    <property type="entry name" value="Lambda_DNA-bd_dom_sf"/>
</dbReference>
<dbReference type="InterPro" id="IPR001387">
    <property type="entry name" value="Cro/C1-type_HTH"/>
</dbReference>
<dbReference type="OrthoDB" id="4545613at2"/>
<evidence type="ECO:0000259" key="2">
    <source>
        <dbReference type="PROSITE" id="PS50943"/>
    </source>
</evidence>
<dbReference type="STRING" id="85968.GCA_900073015_01069"/>
<dbReference type="AlphaFoldDB" id="A0A2G5PD50"/>
<dbReference type="GO" id="GO:0003677">
    <property type="term" value="F:DNA binding"/>
    <property type="evidence" value="ECO:0007669"/>
    <property type="project" value="InterPro"/>
</dbReference>
<feature type="region of interest" description="Disordered" evidence="1">
    <location>
        <begin position="1"/>
        <end position="25"/>
    </location>
</feature>
<gene>
    <name evidence="3" type="ORF">CQY22_005910</name>
</gene>
<evidence type="ECO:0000256" key="1">
    <source>
        <dbReference type="SAM" id="MobiDB-lite"/>
    </source>
</evidence>
<dbReference type="PROSITE" id="PS50943">
    <property type="entry name" value="HTH_CROC1"/>
    <property type="match status" value="1"/>
</dbReference>
<evidence type="ECO:0000313" key="3">
    <source>
        <dbReference type="EMBL" id="PIB76256.1"/>
    </source>
</evidence>
<proteinExistence type="predicted"/>
<feature type="domain" description="HTH cro/C1-type" evidence="2">
    <location>
        <begin position="28"/>
        <end position="87"/>
    </location>
</feature>
<sequence length="182" mass="19597">MAGDQGGSKPEKKAPRLGATGDAVRRNVRRLRDAQGLSAADVSKRLDTLGRPIPLVGIQRIESGERRPDADDLVALAVVLGVSPSTLLMPSGVAAEDVVSASSIEVEAALLWDWLIARRPLPDESGPLLYERAAIRFFDRALPPWESITIEAGVLGSGEPSEFMKRTLLRKFYPDGVPDGDD</sequence>
<dbReference type="SUPFAM" id="SSF47413">
    <property type="entry name" value="lambda repressor-like DNA-binding domains"/>
    <property type="match status" value="1"/>
</dbReference>
<protein>
    <submittedName>
        <fullName evidence="3">XRE family transcriptional regulator</fullName>
    </submittedName>
</protein>
<comment type="caution">
    <text evidence="3">The sequence shown here is derived from an EMBL/GenBank/DDBJ whole genome shotgun (WGS) entry which is preliminary data.</text>
</comment>
<dbReference type="CDD" id="cd00093">
    <property type="entry name" value="HTH_XRE"/>
    <property type="match status" value="1"/>
</dbReference>
<evidence type="ECO:0000313" key="4">
    <source>
        <dbReference type="Proteomes" id="UP000230551"/>
    </source>
</evidence>
<dbReference type="RefSeq" id="WP_090587081.1">
    <property type="nucleotide sequence ID" value="NZ_CP104302.1"/>
</dbReference>
<dbReference type="Proteomes" id="UP000230551">
    <property type="component" value="Unassembled WGS sequence"/>
</dbReference>
<dbReference type="Pfam" id="PF01381">
    <property type="entry name" value="HTH_3"/>
    <property type="match status" value="1"/>
</dbReference>
<organism evidence="3 4">
    <name type="scientific">Mycolicibacterium brumae</name>
    <dbReference type="NCBI Taxonomy" id="85968"/>
    <lineage>
        <taxon>Bacteria</taxon>
        <taxon>Bacillati</taxon>
        <taxon>Actinomycetota</taxon>
        <taxon>Actinomycetes</taxon>
        <taxon>Mycobacteriales</taxon>
        <taxon>Mycobacteriaceae</taxon>
        <taxon>Mycolicibacterium</taxon>
    </lineage>
</organism>
<reference evidence="3 4" key="1">
    <citation type="journal article" date="2017" name="Infect. Genet. Evol.">
        <title>The new phylogeny of the genus Mycobacterium: The old and the news.</title>
        <authorList>
            <person name="Tortoli E."/>
            <person name="Fedrizzi T."/>
            <person name="Meehan C.J."/>
            <person name="Trovato A."/>
            <person name="Grottola A."/>
            <person name="Giacobazzi E."/>
            <person name="Serpini G.F."/>
            <person name="Tagliazucchi S."/>
            <person name="Fabio A."/>
            <person name="Bettua C."/>
            <person name="Bertorelli R."/>
            <person name="Frascaro F."/>
            <person name="De Sanctis V."/>
            <person name="Pecorari M."/>
            <person name="Jousson O."/>
            <person name="Segata N."/>
            <person name="Cirillo D.M."/>
        </authorList>
    </citation>
    <scope>NUCLEOTIDE SEQUENCE [LARGE SCALE GENOMIC DNA]</scope>
    <source>
        <strain evidence="3 4">CIP1034565</strain>
    </source>
</reference>
<accession>A0A2G5PD50</accession>
<name>A0A2G5PD50_9MYCO</name>